<dbReference type="InterPro" id="IPR035466">
    <property type="entry name" value="GlmS/AgaS_SIS"/>
</dbReference>
<evidence type="ECO:0000313" key="4">
    <source>
        <dbReference type="EMBL" id="PTM44514.1"/>
    </source>
</evidence>
<keyword evidence="1" id="KW-0808">Transferase</keyword>
<sequence>MTNAPPAPLAARDPEATLMFSEAAESGAAVARLLAANAEAFTTLGAKLRSAPPAVVVTCARGSSDHAAVYGKYLIWTKTGIPVAAAAPSVVSLYDAELSAQTTLCIAISQSGRSPDLLATVASMKAGGAHVVALVNDETSPLAAAADTLIALKAGPERSVAATKSYICALAALAALTAEWADDDALRGAVAALPADLERAWALDWSSAIEPLRTATNLFVIARGPGFGIANEAALKMKETCALHAESFSSAEVRHGPMQLVEDGFPLLALATSDAAGDGVRDAAAEFAGRGACVLLADAARDAQAGDATLPALTAHPAIEPVLMIQSFYKLVNALSVARGFDPDAPSHLAKVTRTL</sequence>
<dbReference type="CDD" id="cd05008">
    <property type="entry name" value="SIS_GlmS_GlmD_1"/>
    <property type="match status" value="1"/>
</dbReference>
<dbReference type="AlphaFoldDB" id="A0A2T4YM80"/>
<gene>
    <name evidence="4" type="ORF">C8J24_2720</name>
</gene>
<dbReference type="InterPro" id="IPR046348">
    <property type="entry name" value="SIS_dom_sf"/>
</dbReference>
<dbReference type="InterPro" id="IPR035490">
    <property type="entry name" value="GlmS/FrlB_SIS"/>
</dbReference>
<evidence type="ECO:0000259" key="3">
    <source>
        <dbReference type="PROSITE" id="PS51464"/>
    </source>
</evidence>
<dbReference type="CDD" id="cd05009">
    <property type="entry name" value="SIS_GlmS_GlmD_2"/>
    <property type="match status" value="1"/>
</dbReference>
<dbReference type="RefSeq" id="WP_107933138.1">
    <property type="nucleotide sequence ID" value="NZ_PZZN01000003.1"/>
</dbReference>
<dbReference type="InterPro" id="IPR001347">
    <property type="entry name" value="SIS_dom"/>
</dbReference>
<evidence type="ECO:0000256" key="2">
    <source>
        <dbReference type="ARBA" id="ARBA00022737"/>
    </source>
</evidence>
<dbReference type="PANTHER" id="PTHR10937:SF8">
    <property type="entry name" value="AMINOTRANSFERASE-RELATED"/>
    <property type="match status" value="1"/>
</dbReference>
<evidence type="ECO:0000256" key="1">
    <source>
        <dbReference type="ARBA" id="ARBA00022576"/>
    </source>
</evidence>
<dbReference type="Gene3D" id="3.40.50.10490">
    <property type="entry name" value="Glucose-6-phosphate isomerase like protein, domain 1"/>
    <property type="match status" value="2"/>
</dbReference>
<accession>A0A2T4YM80</accession>
<organism evidence="4 5">
    <name type="scientific">Sphingomonas aerolata</name>
    <dbReference type="NCBI Taxonomy" id="185951"/>
    <lineage>
        <taxon>Bacteria</taxon>
        <taxon>Pseudomonadati</taxon>
        <taxon>Pseudomonadota</taxon>
        <taxon>Alphaproteobacteria</taxon>
        <taxon>Sphingomonadales</taxon>
        <taxon>Sphingomonadaceae</taxon>
        <taxon>Sphingomonas</taxon>
    </lineage>
</organism>
<evidence type="ECO:0000313" key="5">
    <source>
        <dbReference type="Proteomes" id="UP000240996"/>
    </source>
</evidence>
<reference evidence="4 5" key="1">
    <citation type="submission" date="2018-04" db="EMBL/GenBank/DDBJ databases">
        <title>Genomic Encyclopedia of Type Strains, Phase III (KMG-III): the genomes of soil and plant-associated and newly described type strains.</title>
        <authorList>
            <person name="Whitman W."/>
        </authorList>
    </citation>
    <scope>NUCLEOTIDE SEQUENCE [LARGE SCALE GENOMIC DNA]</scope>
    <source>
        <strain evidence="4 5">NW12</strain>
    </source>
</reference>
<comment type="caution">
    <text evidence="4">The sequence shown here is derived from an EMBL/GenBank/DDBJ whole genome shotgun (WGS) entry which is preliminary data.</text>
</comment>
<keyword evidence="1" id="KW-0032">Aminotransferase</keyword>
<name>A0A2T4YM80_9SPHN</name>
<keyword evidence="5" id="KW-1185">Reference proteome</keyword>
<protein>
    <submittedName>
        <fullName evidence="4">Glutamine--fructose-6-phosphate transaminase</fullName>
    </submittedName>
</protein>
<dbReference type="GO" id="GO:1901135">
    <property type="term" value="P:carbohydrate derivative metabolic process"/>
    <property type="evidence" value="ECO:0007669"/>
    <property type="project" value="InterPro"/>
</dbReference>
<dbReference type="SUPFAM" id="SSF53697">
    <property type="entry name" value="SIS domain"/>
    <property type="match status" value="1"/>
</dbReference>
<dbReference type="PROSITE" id="PS51464">
    <property type="entry name" value="SIS"/>
    <property type="match status" value="2"/>
</dbReference>
<dbReference type="PANTHER" id="PTHR10937">
    <property type="entry name" value="GLUCOSAMINE--FRUCTOSE-6-PHOSPHATE AMINOTRANSFERASE, ISOMERIZING"/>
    <property type="match status" value="1"/>
</dbReference>
<feature type="domain" description="SIS" evidence="3">
    <location>
        <begin position="208"/>
        <end position="346"/>
    </location>
</feature>
<dbReference type="GO" id="GO:0097367">
    <property type="term" value="F:carbohydrate derivative binding"/>
    <property type="evidence" value="ECO:0007669"/>
    <property type="project" value="InterPro"/>
</dbReference>
<dbReference type="Proteomes" id="UP000240996">
    <property type="component" value="Unassembled WGS sequence"/>
</dbReference>
<proteinExistence type="predicted"/>
<dbReference type="GO" id="GO:0008483">
    <property type="term" value="F:transaminase activity"/>
    <property type="evidence" value="ECO:0007669"/>
    <property type="project" value="UniProtKB-KW"/>
</dbReference>
<dbReference type="EMBL" id="PZZN01000003">
    <property type="protein sequence ID" value="PTM44514.1"/>
    <property type="molecule type" value="Genomic_DNA"/>
</dbReference>
<dbReference type="Pfam" id="PF01380">
    <property type="entry name" value="SIS"/>
    <property type="match status" value="2"/>
</dbReference>
<feature type="domain" description="SIS" evidence="3">
    <location>
        <begin position="44"/>
        <end position="186"/>
    </location>
</feature>
<keyword evidence="2" id="KW-0677">Repeat</keyword>